<evidence type="ECO:0000313" key="5">
    <source>
        <dbReference type="Proteomes" id="UP000660668"/>
    </source>
</evidence>
<accession>A0A930YHZ8</accession>
<dbReference type="PANTHER" id="PTHR40763">
    <property type="entry name" value="MEMBRANE PROTEIN-RELATED"/>
    <property type="match status" value="1"/>
</dbReference>
<keyword evidence="2" id="KW-1133">Transmembrane helix</keyword>
<feature type="transmembrane region" description="Helical" evidence="2">
    <location>
        <begin position="125"/>
        <end position="152"/>
    </location>
</feature>
<dbReference type="PANTHER" id="PTHR40763:SF5">
    <property type="entry name" value="MEMBRANE PROTEIN"/>
    <property type="match status" value="1"/>
</dbReference>
<dbReference type="RefSeq" id="WP_194695824.1">
    <property type="nucleotide sequence ID" value="NZ_JADKPO010000008.1"/>
</dbReference>
<keyword evidence="2" id="KW-0472">Membrane</keyword>
<evidence type="ECO:0000256" key="2">
    <source>
        <dbReference type="SAM" id="Phobius"/>
    </source>
</evidence>
<reference evidence="4" key="1">
    <citation type="submission" date="2020-11" db="EMBL/GenBank/DDBJ databases">
        <title>Nocardioides cynanchi sp. nov., isolated from soil of rhizosphere of Cynanchum wilfordii.</title>
        <authorList>
            <person name="Lee J.-S."/>
            <person name="Suh M.K."/>
            <person name="Kim J.-S."/>
        </authorList>
    </citation>
    <scope>NUCLEOTIDE SEQUENCE</scope>
    <source>
        <strain evidence="4">KCTC 19276</strain>
    </source>
</reference>
<dbReference type="Pfam" id="PF08044">
    <property type="entry name" value="DUF1707"/>
    <property type="match status" value="1"/>
</dbReference>
<dbReference type="Proteomes" id="UP000660668">
    <property type="component" value="Unassembled WGS sequence"/>
</dbReference>
<evidence type="ECO:0000313" key="4">
    <source>
        <dbReference type="EMBL" id="MBF4767682.1"/>
    </source>
</evidence>
<gene>
    <name evidence="4" type="ORF">ISU10_07875</name>
</gene>
<keyword evidence="5" id="KW-1185">Reference proteome</keyword>
<protein>
    <submittedName>
        <fullName evidence="4">DUF1707 domain-containing protein</fullName>
    </submittedName>
</protein>
<dbReference type="EMBL" id="JADKPO010000008">
    <property type="protein sequence ID" value="MBF4767682.1"/>
    <property type="molecule type" value="Genomic_DNA"/>
</dbReference>
<name>A0A930YHZ8_9ACTN</name>
<proteinExistence type="predicted"/>
<feature type="domain" description="DUF1707" evidence="3">
    <location>
        <begin position="9"/>
        <end position="61"/>
    </location>
</feature>
<keyword evidence="2" id="KW-0812">Transmembrane</keyword>
<feature type="region of interest" description="Disordered" evidence="1">
    <location>
        <begin position="1"/>
        <end position="37"/>
    </location>
</feature>
<evidence type="ECO:0000256" key="1">
    <source>
        <dbReference type="SAM" id="MobiDB-lite"/>
    </source>
</evidence>
<dbReference type="AlphaFoldDB" id="A0A930YHZ8"/>
<comment type="caution">
    <text evidence="4">The sequence shown here is derived from an EMBL/GenBank/DDBJ whole genome shotgun (WGS) entry which is preliminary data.</text>
</comment>
<feature type="compositionally biased region" description="Pro residues" evidence="1">
    <location>
        <begin position="90"/>
        <end position="102"/>
    </location>
</feature>
<feature type="region of interest" description="Disordered" evidence="1">
    <location>
        <begin position="74"/>
        <end position="103"/>
    </location>
</feature>
<evidence type="ECO:0000259" key="3">
    <source>
        <dbReference type="Pfam" id="PF08044"/>
    </source>
</evidence>
<sequence length="166" mass="18395">MSQSGGRELRIGDAERTAAADELAEHYAQGRLSTEEHHERLDRIWAARTPSDLSSVFSDLPGSAYRLPPAYAAAERPGVGSDRPRIQRPFPAPPFGRPPLGRPPFSGRGRGLARRLGVLPVALRIALLVLLAIVVVAHLPLILLALVMWWVVSHRFRHGYGYRGRW</sequence>
<organism evidence="4 5">
    <name type="scientific">Nocardioides agariphilus</name>
    <dbReference type="NCBI Taxonomy" id="433664"/>
    <lineage>
        <taxon>Bacteria</taxon>
        <taxon>Bacillati</taxon>
        <taxon>Actinomycetota</taxon>
        <taxon>Actinomycetes</taxon>
        <taxon>Propionibacteriales</taxon>
        <taxon>Nocardioidaceae</taxon>
        <taxon>Nocardioides</taxon>
    </lineage>
</organism>
<dbReference type="InterPro" id="IPR012551">
    <property type="entry name" value="DUF1707_SHOCT-like"/>
</dbReference>
<feature type="compositionally biased region" description="Basic and acidic residues" evidence="1">
    <location>
        <begin position="7"/>
        <end position="25"/>
    </location>
</feature>